<protein>
    <submittedName>
        <fullName evidence="2">Uncharacterized protein</fullName>
    </submittedName>
</protein>
<name>A0AAD4W1B5_PRUDU</name>
<gene>
    <name evidence="2" type="ORF">L3X38_024809</name>
</gene>
<organism evidence="2 3">
    <name type="scientific">Prunus dulcis</name>
    <name type="common">Almond</name>
    <name type="synonym">Amygdalus dulcis</name>
    <dbReference type="NCBI Taxonomy" id="3755"/>
    <lineage>
        <taxon>Eukaryota</taxon>
        <taxon>Viridiplantae</taxon>
        <taxon>Streptophyta</taxon>
        <taxon>Embryophyta</taxon>
        <taxon>Tracheophyta</taxon>
        <taxon>Spermatophyta</taxon>
        <taxon>Magnoliopsida</taxon>
        <taxon>eudicotyledons</taxon>
        <taxon>Gunneridae</taxon>
        <taxon>Pentapetalae</taxon>
        <taxon>rosids</taxon>
        <taxon>fabids</taxon>
        <taxon>Rosales</taxon>
        <taxon>Rosaceae</taxon>
        <taxon>Amygdaloideae</taxon>
        <taxon>Amygdaleae</taxon>
        <taxon>Prunus</taxon>
    </lineage>
</organism>
<feature type="region of interest" description="Disordered" evidence="1">
    <location>
        <begin position="41"/>
        <end position="124"/>
    </location>
</feature>
<reference evidence="2 3" key="1">
    <citation type="journal article" date="2022" name="G3 (Bethesda)">
        <title>Whole-genome sequence and methylome profiling of the almond [Prunus dulcis (Mill.) D.A. Webb] cultivar 'Nonpareil'.</title>
        <authorList>
            <person name="D'Amico-Willman K.M."/>
            <person name="Ouma W.Z."/>
            <person name="Meulia T."/>
            <person name="Sideli G.M."/>
            <person name="Gradziel T.M."/>
            <person name="Fresnedo-Ramirez J."/>
        </authorList>
    </citation>
    <scope>NUCLEOTIDE SEQUENCE [LARGE SCALE GENOMIC DNA]</scope>
    <source>
        <strain evidence="2">Clone GOH B32 T37-40</strain>
    </source>
</reference>
<dbReference type="AlphaFoldDB" id="A0AAD4W1B5"/>
<sequence length="124" mass="13613">MWSNQFIFWIGRLKCCDRERDSTCEGFMEESYCGRGYMGTRRPNAGAVPSPLRVTGPGTGTNLTGPTPPSPLSPLPPRATHQSPESAKKRAGVSKTSTRSFSLNYSPNLSSKALGHQLTRRRDL</sequence>
<comment type="caution">
    <text evidence="2">The sequence shown here is derived from an EMBL/GenBank/DDBJ whole genome shotgun (WGS) entry which is preliminary data.</text>
</comment>
<evidence type="ECO:0000313" key="2">
    <source>
        <dbReference type="EMBL" id="KAI5334676.1"/>
    </source>
</evidence>
<keyword evidence="3" id="KW-1185">Reference proteome</keyword>
<dbReference type="Proteomes" id="UP001054821">
    <property type="component" value="Chromosome 4"/>
</dbReference>
<feature type="compositionally biased region" description="Polar residues" evidence="1">
    <location>
        <begin position="94"/>
        <end position="111"/>
    </location>
</feature>
<evidence type="ECO:0000313" key="3">
    <source>
        <dbReference type="Proteomes" id="UP001054821"/>
    </source>
</evidence>
<dbReference type="EMBL" id="JAJFAZ020000004">
    <property type="protein sequence ID" value="KAI5334676.1"/>
    <property type="molecule type" value="Genomic_DNA"/>
</dbReference>
<proteinExistence type="predicted"/>
<feature type="compositionally biased region" description="Pro residues" evidence="1">
    <location>
        <begin position="66"/>
        <end position="77"/>
    </location>
</feature>
<accession>A0AAD4W1B5</accession>
<evidence type="ECO:0000256" key="1">
    <source>
        <dbReference type="SAM" id="MobiDB-lite"/>
    </source>
</evidence>